<evidence type="ECO:0000259" key="13">
    <source>
        <dbReference type="PROSITE" id="PS51031"/>
    </source>
</evidence>
<evidence type="ECO:0000256" key="9">
    <source>
        <dbReference type="ARBA" id="ARBA00023224"/>
    </source>
</evidence>
<feature type="transmembrane region" description="Helical" evidence="12">
    <location>
        <begin position="527"/>
        <end position="546"/>
    </location>
</feature>
<dbReference type="PANTHER" id="PTHR21137:SF35">
    <property type="entry name" value="ODORANT RECEPTOR 19A-RELATED"/>
    <property type="match status" value="1"/>
</dbReference>
<keyword evidence="2" id="KW-1003">Cell membrane</keyword>
<feature type="transmembrane region" description="Helical" evidence="12">
    <location>
        <begin position="218"/>
        <end position="240"/>
    </location>
</feature>
<comment type="caution">
    <text evidence="14">The sequence shown here is derived from an EMBL/GenBank/DDBJ whole genome shotgun (WGS) entry which is preliminary data.</text>
</comment>
<keyword evidence="5" id="KW-0552">Olfaction</keyword>
<feature type="region of interest" description="Disordered" evidence="11">
    <location>
        <begin position="28"/>
        <end position="110"/>
    </location>
</feature>
<evidence type="ECO:0000256" key="8">
    <source>
        <dbReference type="ARBA" id="ARBA00023170"/>
    </source>
</evidence>
<reference evidence="14" key="1">
    <citation type="submission" date="2020-08" db="EMBL/GenBank/DDBJ databases">
        <title>Spodoptera exigua strain:BAW_Kor-Di-RS1 Genome sequencing and assembly.</title>
        <authorList>
            <person name="Kim J."/>
            <person name="Nam H.Y."/>
            <person name="Kwon M."/>
            <person name="Choi J.H."/>
            <person name="Cho S.R."/>
            <person name="Kim G.-H."/>
        </authorList>
    </citation>
    <scope>NUCLEOTIDE SEQUENCE</scope>
    <source>
        <strain evidence="14">BAW_Kor-Di-RS1</strain>
        <tissue evidence="14">Whole-body</tissue>
    </source>
</reference>
<feature type="transmembrane region" description="Helical" evidence="12">
    <location>
        <begin position="1318"/>
        <end position="1336"/>
    </location>
</feature>
<dbReference type="PROSITE" id="PS51031">
    <property type="entry name" value="BESS"/>
    <property type="match status" value="1"/>
</dbReference>
<feature type="domain" description="BESS" evidence="13">
    <location>
        <begin position="373"/>
        <end position="412"/>
    </location>
</feature>
<feature type="transmembrane region" description="Helical" evidence="12">
    <location>
        <begin position="596"/>
        <end position="613"/>
    </location>
</feature>
<dbReference type="GO" id="GO:0007165">
    <property type="term" value="P:signal transduction"/>
    <property type="evidence" value="ECO:0007669"/>
    <property type="project" value="UniProtKB-KW"/>
</dbReference>
<dbReference type="GO" id="GO:0005634">
    <property type="term" value="C:nucleus"/>
    <property type="evidence" value="ECO:0007669"/>
    <property type="project" value="UniProtKB-SubCell"/>
</dbReference>
<dbReference type="EMBL" id="JACKWZ010000025">
    <property type="protein sequence ID" value="KAF9421257.1"/>
    <property type="molecule type" value="Genomic_DNA"/>
</dbReference>
<feature type="transmembrane region" description="Helical" evidence="12">
    <location>
        <begin position="1217"/>
        <end position="1243"/>
    </location>
</feature>
<evidence type="ECO:0000256" key="2">
    <source>
        <dbReference type="ARBA" id="ARBA00022475"/>
    </source>
</evidence>
<evidence type="ECO:0000256" key="1">
    <source>
        <dbReference type="ARBA" id="ARBA00004651"/>
    </source>
</evidence>
<feature type="transmembrane region" description="Helical" evidence="12">
    <location>
        <begin position="1108"/>
        <end position="1127"/>
    </location>
</feature>
<dbReference type="InterPro" id="IPR004210">
    <property type="entry name" value="BESS_motif"/>
</dbReference>
<organism evidence="14 15">
    <name type="scientific">Spodoptera exigua</name>
    <name type="common">Beet armyworm</name>
    <name type="synonym">Noctua fulgens</name>
    <dbReference type="NCBI Taxonomy" id="7107"/>
    <lineage>
        <taxon>Eukaryota</taxon>
        <taxon>Metazoa</taxon>
        <taxon>Ecdysozoa</taxon>
        <taxon>Arthropoda</taxon>
        <taxon>Hexapoda</taxon>
        <taxon>Insecta</taxon>
        <taxon>Pterygota</taxon>
        <taxon>Neoptera</taxon>
        <taxon>Endopterygota</taxon>
        <taxon>Lepidoptera</taxon>
        <taxon>Glossata</taxon>
        <taxon>Ditrysia</taxon>
        <taxon>Noctuoidea</taxon>
        <taxon>Noctuidae</taxon>
        <taxon>Amphipyrinae</taxon>
        <taxon>Spodoptera</taxon>
    </lineage>
</organism>
<evidence type="ECO:0000256" key="3">
    <source>
        <dbReference type="ARBA" id="ARBA00022606"/>
    </source>
</evidence>
<comment type="subcellular location">
    <subcellularLocation>
        <location evidence="1">Cell membrane</location>
        <topology evidence="1">Multi-pass membrane protein</topology>
    </subcellularLocation>
    <subcellularLocation>
        <location evidence="10">Nucleus</location>
    </subcellularLocation>
</comment>
<dbReference type="Proteomes" id="UP000648187">
    <property type="component" value="Unassembled WGS sequence"/>
</dbReference>
<evidence type="ECO:0000256" key="7">
    <source>
        <dbReference type="ARBA" id="ARBA00023136"/>
    </source>
</evidence>
<feature type="transmembrane region" description="Helical" evidence="12">
    <location>
        <begin position="424"/>
        <end position="450"/>
    </location>
</feature>
<evidence type="ECO:0000313" key="15">
    <source>
        <dbReference type="Proteomes" id="UP000648187"/>
    </source>
</evidence>
<feature type="transmembrane region" description="Helical" evidence="12">
    <location>
        <begin position="284"/>
        <end position="304"/>
    </location>
</feature>
<evidence type="ECO:0000256" key="5">
    <source>
        <dbReference type="ARBA" id="ARBA00022725"/>
    </source>
</evidence>
<feature type="compositionally biased region" description="Acidic residues" evidence="11">
    <location>
        <begin position="28"/>
        <end position="43"/>
    </location>
</feature>
<evidence type="ECO:0000313" key="14">
    <source>
        <dbReference type="EMBL" id="KAF9421257.1"/>
    </source>
</evidence>
<keyword evidence="4 12" id="KW-0812">Transmembrane</keyword>
<feature type="transmembrane region" description="Helical" evidence="12">
    <location>
        <begin position="1070"/>
        <end position="1096"/>
    </location>
</feature>
<dbReference type="Pfam" id="PF02944">
    <property type="entry name" value="BESS"/>
    <property type="match status" value="1"/>
</dbReference>
<sequence length="1439" mass="164182">MSSRPTRSASRLPHLSNEELENILVQFEDSEDGLDYSDDDDVADPSYILEQNNPYLRQDSDEEPEAINLENQENDILPPISENNTSTTIHPYETPPTVPEPSTSSVSISRSTRVPKTNVIWKTKNLELNEDQAFIANKDLMMETLRRFGPQYCDVETMLWNVSVMLRGLTLNIDRRNKKPIPIVVYIVSISICLGYFYVYLVSMSWFVFHRCQETGDLLAAIIVFSLGVSSEIGTVKLIFMFLHIGKVRRIVSECLECDSLVVAGSRFSTNLLRTLTVVKKRALMFWVVIIGNGVVYVAKPIILPGRHFTEDKFILYEEFLDDTYDDSNNSTEDSLLTRPVKEEEKDPIPTNEIAPFVTEILTTSNCQEDSKLTANKNFLLSLLPDLTSLNERDNMRFRMGVLRLMSEIKFGLEPMDQNPNYQIATILCMAGVIFTCYLPANITAFLIVVTGYIEAQMLSLTEELLHLWEDAESHYYVTHQTNAVLEENIENTILRNKVINDYIDSHLKDIIKTHGRNINLLHQVESVYSGAIALEFVILGIPFALAQVGMDCFTGQRVMDASLKFERAVYDCKWENYNLSNMKIVLMMLQNSQKTMKLSAGGIIMLSFSCLMQTMKATLRKFGLEYCELPEMLSNVSTMLRMLTLNVDSRNKTPISTIFYVLMAIISTNYIYVYVISGIWFVFWRCYKTGDLGAAMIVFSLMSTSEVALIKLFYMIFYEDKFKNLIDKYLACDSRKVKGSRFSKNLRKALRNVKMRGIICWLVLNMNAVLYVLRPMVTPGQHLTVDAFVILGLEPMFKSPNYELAVFTTMISVFFICFTVANVTCFLIMITGYTESQMLALAEEMIHIWDDANEYYQTMIEELSSYESVYLRNKKLESVKETEVLNEYVAEHLKDIIQKHSFNVTLLEEIEDVMRGPNAVGFLFLIVGLIAELLGGLNNTILQVPFTLSQLGTDCFLGQKIMDANIKFEEAVYACKWENFNKVNKKIVLVMLQNSQKTMTLTAGGMATLSFSYFMNIISTMLTFKEIIHEIRKFGLEYCDLPTMLENVSILLRVLTVNIDSKYKKGITILSYIVTAVTAACFYYVFLFSMTWFVFWRSRITGELVGAMVVLSLGISSEIGPFKLFYMCYYMDKTQKIADSFLECDANTIKGTRFHTNLMKRLRSVKKRAMLYWVVVAGNGVLYVMKPVAMRGRNLPENYFLIYGLEPMFETPNYQIAYFMMIASVFFVCYVPASVTAFLIVITGYAEAQMLALSEEMLQLWSDATNHAKAQTEGMSEELNVYDPKVKIIINQFVERRLREIIGRHANVINLLNQVEIVFRQAIAIGFVLLVLGLLSELLGKLENTFLQLPFALMQVSMDCFAGQRVMDASAMFEASVYDCKWENFDKSNMKLVLVMLQNAQKTMTLSAGGVRTLSFSALMSVFRGIYSAYTALRSTMK</sequence>
<feature type="transmembrane region" description="Helical" evidence="12">
    <location>
        <begin position="1170"/>
        <end position="1186"/>
    </location>
</feature>
<keyword evidence="3" id="KW-0716">Sensory transduction</keyword>
<feature type="transmembrane region" description="Helical" evidence="12">
    <location>
        <begin position="805"/>
        <end position="831"/>
    </location>
</feature>
<keyword evidence="15" id="KW-1185">Reference proteome</keyword>
<gene>
    <name evidence="14" type="ORF">HW555_002729</name>
</gene>
<keyword evidence="10" id="KW-0539">Nucleus</keyword>
<dbReference type="GO" id="GO:0005886">
    <property type="term" value="C:plasma membrane"/>
    <property type="evidence" value="ECO:0007669"/>
    <property type="project" value="UniProtKB-SubCell"/>
</dbReference>
<evidence type="ECO:0000256" key="6">
    <source>
        <dbReference type="ARBA" id="ARBA00022989"/>
    </source>
</evidence>
<dbReference type="InterPro" id="IPR004117">
    <property type="entry name" value="7tm6_olfct_rcpt"/>
</dbReference>
<dbReference type="GO" id="GO:0004984">
    <property type="term" value="F:olfactory receptor activity"/>
    <property type="evidence" value="ECO:0007669"/>
    <property type="project" value="InterPro"/>
</dbReference>
<keyword evidence="7 12" id="KW-0472">Membrane</keyword>
<feature type="transmembrane region" description="Helical" evidence="12">
    <location>
        <begin position="1002"/>
        <end position="1025"/>
    </location>
</feature>
<dbReference type="GO" id="GO:0003677">
    <property type="term" value="F:DNA binding"/>
    <property type="evidence" value="ECO:0007669"/>
    <property type="project" value="InterPro"/>
</dbReference>
<keyword evidence="8" id="KW-0675">Receptor</keyword>
<evidence type="ECO:0000256" key="12">
    <source>
        <dbReference type="SAM" id="Phobius"/>
    </source>
</evidence>
<evidence type="ECO:0000256" key="4">
    <source>
        <dbReference type="ARBA" id="ARBA00022692"/>
    </source>
</evidence>
<accession>A0A835GRK3</accession>
<dbReference type="Pfam" id="PF02949">
    <property type="entry name" value="7tm_6"/>
    <property type="match status" value="3"/>
</dbReference>
<proteinExistence type="predicted"/>
<keyword evidence="6 12" id="KW-1133">Transmembrane helix</keyword>
<feature type="compositionally biased region" description="Low complexity" evidence="11">
    <location>
        <begin position="100"/>
        <end position="110"/>
    </location>
</feature>
<feature type="transmembrane region" description="Helical" evidence="12">
    <location>
        <begin position="659"/>
        <end position="684"/>
    </location>
</feature>
<feature type="transmembrane region" description="Helical" evidence="12">
    <location>
        <begin position="183"/>
        <end position="206"/>
    </location>
</feature>
<evidence type="ECO:0000256" key="11">
    <source>
        <dbReference type="SAM" id="MobiDB-lite"/>
    </source>
</evidence>
<protein>
    <recommendedName>
        <fullName evidence="13">BESS domain-containing protein</fullName>
    </recommendedName>
</protein>
<feature type="transmembrane region" description="Helical" evidence="12">
    <location>
        <begin position="754"/>
        <end position="774"/>
    </location>
</feature>
<dbReference type="GO" id="GO:0005549">
    <property type="term" value="F:odorant binding"/>
    <property type="evidence" value="ECO:0007669"/>
    <property type="project" value="InterPro"/>
</dbReference>
<name>A0A835GRK3_SPOEX</name>
<feature type="transmembrane region" description="Helical" evidence="12">
    <location>
        <begin position="920"/>
        <end position="938"/>
    </location>
</feature>
<evidence type="ECO:0000256" key="10">
    <source>
        <dbReference type="PROSITE-ProRule" id="PRU00371"/>
    </source>
</evidence>
<keyword evidence="9" id="KW-0807">Transducer</keyword>
<dbReference type="PANTHER" id="PTHR21137">
    <property type="entry name" value="ODORANT RECEPTOR"/>
    <property type="match status" value="1"/>
</dbReference>
<feature type="transmembrane region" description="Helical" evidence="12">
    <location>
        <begin position="696"/>
        <end position="719"/>
    </location>
</feature>